<gene>
    <name evidence="2" type="ORF">D1639_09115</name>
</gene>
<dbReference type="AlphaFoldDB" id="A0A7C9JP04"/>
<reference evidence="2" key="1">
    <citation type="submission" date="2018-08" db="EMBL/GenBank/DDBJ databases">
        <title>Murine metabolic-syndrome-specific gut microbial biobank.</title>
        <authorList>
            <person name="Liu C."/>
        </authorList>
    </citation>
    <scope>NUCLEOTIDE SEQUENCE [LARGE SCALE GENOMIC DNA]</scope>
    <source>
        <strain evidence="2">Z82</strain>
    </source>
</reference>
<keyword evidence="1" id="KW-0812">Transmembrane</keyword>
<protein>
    <submittedName>
        <fullName evidence="2">Uncharacterized protein</fullName>
    </submittedName>
</protein>
<feature type="transmembrane region" description="Helical" evidence="1">
    <location>
        <begin position="35"/>
        <end position="55"/>
    </location>
</feature>
<proteinExistence type="predicted"/>
<comment type="caution">
    <text evidence="2">The sequence shown here is derived from an EMBL/GenBank/DDBJ whole genome shotgun (WGS) entry which is preliminary data.</text>
</comment>
<organism evidence="2">
    <name type="scientific">Muribaculaceae bacterium Z82</name>
    <dbReference type="NCBI Taxonomy" id="2304548"/>
    <lineage>
        <taxon>Bacteria</taxon>
        <taxon>Pseudomonadati</taxon>
        <taxon>Bacteroidota</taxon>
        <taxon>Bacteroidia</taxon>
        <taxon>Bacteroidales</taxon>
        <taxon>Muribaculaceae</taxon>
    </lineage>
</organism>
<sequence length="78" mass="8920">MNMSLDFVLFYVVLRVVFALPVASLFERKGYGYGRFFLIGFLLDPFSCFALYLLMPRLRSRRARSTRPEEAAMGGEAA</sequence>
<keyword evidence="1" id="KW-1133">Transmembrane helix</keyword>
<accession>A0A7C9JP04</accession>
<name>A0A7C9JP04_9BACT</name>
<keyword evidence="1" id="KW-0472">Membrane</keyword>
<evidence type="ECO:0000313" key="2">
    <source>
        <dbReference type="EMBL" id="NBI35178.1"/>
    </source>
</evidence>
<dbReference type="EMBL" id="QWKH01000083">
    <property type="protein sequence ID" value="NBI35178.1"/>
    <property type="molecule type" value="Genomic_DNA"/>
</dbReference>
<evidence type="ECO:0000256" key="1">
    <source>
        <dbReference type="SAM" id="Phobius"/>
    </source>
</evidence>